<dbReference type="GO" id="GO:0015667">
    <property type="term" value="F:site-specific DNA-methyltransferase (cytosine-N4-specific) activity"/>
    <property type="evidence" value="ECO:0007669"/>
    <property type="project" value="UniProtKB-EC"/>
</dbReference>
<dbReference type="STRING" id="1285928.SAMN04487894_13810"/>
<dbReference type="SUPFAM" id="SSF53335">
    <property type="entry name" value="S-adenosyl-L-methionine-dependent methyltransferases"/>
    <property type="match status" value="1"/>
</dbReference>
<dbReference type="InterPro" id="IPR016071">
    <property type="entry name" value="Staphylococal_nuclease_OB-fold"/>
</dbReference>
<dbReference type="InterPro" id="IPR017985">
    <property type="entry name" value="MeTrfase_CN4_CS"/>
</dbReference>
<proteinExistence type="inferred from homology"/>
<evidence type="ECO:0000256" key="2">
    <source>
        <dbReference type="ARBA" id="ARBA00022603"/>
    </source>
</evidence>
<keyword evidence="2 11" id="KW-0489">Methyltransferase</keyword>
<evidence type="ECO:0000256" key="7">
    <source>
        <dbReference type="ARBA" id="ARBA00049120"/>
    </source>
</evidence>
<evidence type="ECO:0000256" key="8">
    <source>
        <dbReference type="RuleBase" id="RU362026"/>
    </source>
</evidence>
<dbReference type="Gene3D" id="3.40.50.150">
    <property type="entry name" value="Vaccinia Virus protein VP39"/>
    <property type="match status" value="1"/>
</dbReference>
<comment type="similarity">
    <text evidence="1">Belongs to the N(4)/N(6)-methyltransferase family. N(4) subfamily.</text>
</comment>
<keyword evidence="6" id="KW-0238">DNA-binding</keyword>
<keyword evidence="4" id="KW-0949">S-adenosyl-L-methionine</keyword>
<organism evidence="11 12">
    <name type="scientific">Niabella drilacis (strain DSM 25811 / CCM 8410 / CCUG 62505 / LMG 26954 / E90)</name>
    <dbReference type="NCBI Taxonomy" id="1285928"/>
    <lineage>
        <taxon>Bacteria</taxon>
        <taxon>Pseudomonadati</taxon>
        <taxon>Bacteroidota</taxon>
        <taxon>Chitinophagia</taxon>
        <taxon>Chitinophagales</taxon>
        <taxon>Chitinophagaceae</taxon>
        <taxon>Niabella</taxon>
    </lineage>
</organism>
<dbReference type="EC" id="2.1.1.-" evidence="8"/>
<dbReference type="InterPro" id="IPR002941">
    <property type="entry name" value="DNA_methylase_N4/N6"/>
</dbReference>
<sequence length="417" mass="48188">MTELPNNSVHLAITSPPYWQLKDYGTDDQIGFHDSYENYINNLNLVWKECYRTLHNGCRLCVNIGDQFARAVYYGRYKVIPIREEIIKFCENIGFDYMGAIIWQKVTTSNTTGGGVQMGSYPYPRNGILKLDYEFILVFKKLGDAPKPTKEQKELSKMTAEEWNTFFAGHWNFAGARQNNHIAMFPEELPKRLIKMFSFVGETVLDPFAGSGTTALASKNLERNSVGYEINPDFIPFIKEKLEVHQKDLNGTAYEFLKQKEVEVNFEKEIQKLPYIFKDPHTLDKKIDVKKLQFGSKIDKDSSTKREEFFTVKEVISPEKIRLSSDLTIKLIGIKEDPIINGKATAFLIDKTKGKRVFLKYDSVKHDNENNLLCYLYLENKTFINAHLIKNGLVQVDSNIDFKYKEKFLNLLQEQNG</sequence>
<evidence type="ECO:0000313" key="11">
    <source>
        <dbReference type="EMBL" id="SDE34205.1"/>
    </source>
</evidence>
<dbReference type="Gene3D" id="2.40.50.90">
    <property type="match status" value="1"/>
</dbReference>
<evidence type="ECO:0000259" key="10">
    <source>
        <dbReference type="Pfam" id="PF01555"/>
    </source>
</evidence>
<accession>A0A1G7C6Y5</accession>
<dbReference type="InterPro" id="IPR035437">
    <property type="entry name" value="SNase_OB-fold_sf"/>
</dbReference>
<dbReference type="GO" id="GO:0008170">
    <property type="term" value="F:N-methyltransferase activity"/>
    <property type="evidence" value="ECO:0007669"/>
    <property type="project" value="InterPro"/>
</dbReference>
<name>A0A1G7C6Y5_NIADE</name>
<keyword evidence="5" id="KW-0680">Restriction system</keyword>
<reference evidence="12" key="1">
    <citation type="submission" date="2016-10" db="EMBL/GenBank/DDBJ databases">
        <authorList>
            <person name="Varghese N."/>
            <person name="Submissions S."/>
        </authorList>
    </citation>
    <scope>NUCLEOTIDE SEQUENCE [LARGE SCALE GENOMIC DNA]</scope>
    <source>
        <strain evidence="12">DSM 25811 / CCM 8410 / LMG 26954 / E90</strain>
    </source>
</reference>
<dbReference type="InterPro" id="IPR029063">
    <property type="entry name" value="SAM-dependent_MTases_sf"/>
</dbReference>
<dbReference type="AlphaFoldDB" id="A0A1G7C6Y5"/>
<evidence type="ECO:0000256" key="1">
    <source>
        <dbReference type="ARBA" id="ARBA00010203"/>
    </source>
</evidence>
<evidence type="ECO:0000259" key="9">
    <source>
        <dbReference type="Pfam" id="PF00565"/>
    </source>
</evidence>
<dbReference type="RefSeq" id="WP_090393691.1">
    <property type="nucleotide sequence ID" value="NZ_FMZO01000038.1"/>
</dbReference>
<evidence type="ECO:0000256" key="6">
    <source>
        <dbReference type="ARBA" id="ARBA00023125"/>
    </source>
</evidence>
<gene>
    <name evidence="11" type="ORF">SAMN04487894_13810</name>
</gene>
<dbReference type="SUPFAM" id="SSF50199">
    <property type="entry name" value="Staphylococcal nuclease"/>
    <property type="match status" value="1"/>
</dbReference>
<feature type="domain" description="TNase-like" evidence="9">
    <location>
        <begin position="343"/>
        <end position="411"/>
    </location>
</feature>
<dbReference type="Pfam" id="PF01555">
    <property type="entry name" value="N6_N4_Mtase"/>
    <property type="match status" value="1"/>
</dbReference>
<evidence type="ECO:0000313" key="12">
    <source>
        <dbReference type="Proteomes" id="UP000198757"/>
    </source>
</evidence>
<dbReference type="PRINTS" id="PR00508">
    <property type="entry name" value="S21N4MTFRASE"/>
</dbReference>
<dbReference type="Pfam" id="PF00565">
    <property type="entry name" value="SNase"/>
    <property type="match status" value="1"/>
</dbReference>
<protein>
    <recommendedName>
        <fullName evidence="8">Methyltransferase</fullName>
        <ecNumber evidence="8">2.1.1.-</ecNumber>
    </recommendedName>
</protein>
<dbReference type="GO" id="GO:0003677">
    <property type="term" value="F:DNA binding"/>
    <property type="evidence" value="ECO:0007669"/>
    <property type="project" value="UniProtKB-KW"/>
</dbReference>
<dbReference type="EMBL" id="FMZO01000038">
    <property type="protein sequence ID" value="SDE34205.1"/>
    <property type="molecule type" value="Genomic_DNA"/>
</dbReference>
<evidence type="ECO:0000256" key="3">
    <source>
        <dbReference type="ARBA" id="ARBA00022679"/>
    </source>
</evidence>
<keyword evidence="12" id="KW-1185">Reference proteome</keyword>
<dbReference type="OrthoDB" id="9800801at2"/>
<keyword evidence="3 11" id="KW-0808">Transferase</keyword>
<comment type="catalytic activity">
    <reaction evidence="7">
        <text>a 2'-deoxycytidine in DNA + S-adenosyl-L-methionine = an N(4)-methyl-2'-deoxycytidine in DNA + S-adenosyl-L-homocysteine + H(+)</text>
        <dbReference type="Rhea" id="RHEA:16857"/>
        <dbReference type="Rhea" id="RHEA-COMP:11369"/>
        <dbReference type="Rhea" id="RHEA-COMP:13674"/>
        <dbReference type="ChEBI" id="CHEBI:15378"/>
        <dbReference type="ChEBI" id="CHEBI:57856"/>
        <dbReference type="ChEBI" id="CHEBI:59789"/>
        <dbReference type="ChEBI" id="CHEBI:85452"/>
        <dbReference type="ChEBI" id="CHEBI:137933"/>
        <dbReference type="EC" id="2.1.1.113"/>
    </reaction>
</comment>
<dbReference type="GO" id="GO:0032259">
    <property type="term" value="P:methylation"/>
    <property type="evidence" value="ECO:0007669"/>
    <property type="project" value="UniProtKB-KW"/>
</dbReference>
<evidence type="ECO:0000256" key="4">
    <source>
        <dbReference type="ARBA" id="ARBA00022691"/>
    </source>
</evidence>
<dbReference type="PROSITE" id="PS00093">
    <property type="entry name" value="N4_MTASE"/>
    <property type="match status" value="1"/>
</dbReference>
<evidence type="ECO:0000256" key="5">
    <source>
        <dbReference type="ARBA" id="ARBA00022747"/>
    </source>
</evidence>
<dbReference type="InterPro" id="IPR001091">
    <property type="entry name" value="RM_Methyltransferase"/>
</dbReference>
<feature type="domain" description="DNA methylase N-4/N-6" evidence="10">
    <location>
        <begin position="9"/>
        <end position="239"/>
    </location>
</feature>
<dbReference type="Proteomes" id="UP000198757">
    <property type="component" value="Unassembled WGS sequence"/>
</dbReference>
<dbReference type="GO" id="GO:0009307">
    <property type="term" value="P:DNA restriction-modification system"/>
    <property type="evidence" value="ECO:0007669"/>
    <property type="project" value="UniProtKB-KW"/>
</dbReference>